<evidence type="ECO:0000256" key="1">
    <source>
        <dbReference type="ARBA" id="ARBA00001933"/>
    </source>
</evidence>
<evidence type="ECO:0000256" key="5">
    <source>
        <dbReference type="ARBA" id="ARBA00022898"/>
    </source>
</evidence>
<dbReference type="PANTHER" id="PTHR42790">
    <property type="entry name" value="AMINOTRANSFERASE"/>
    <property type="match status" value="1"/>
</dbReference>
<dbReference type="STRING" id="1353009.A0A1Y2J818"/>
<evidence type="ECO:0000313" key="7">
    <source>
        <dbReference type="EMBL" id="OSD08382.1"/>
    </source>
</evidence>
<dbReference type="InterPro" id="IPR015424">
    <property type="entry name" value="PyrdxlP-dep_Trfase"/>
</dbReference>
<dbReference type="PANTHER" id="PTHR42790:SF19">
    <property type="entry name" value="KYNURENINE_ALPHA-AMINOADIPATE AMINOTRANSFERASE, MITOCHONDRIAL"/>
    <property type="match status" value="1"/>
</dbReference>
<dbReference type="GO" id="GO:1901605">
    <property type="term" value="P:alpha-amino acid metabolic process"/>
    <property type="evidence" value="ECO:0007669"/>
    <property type="project" value="TreeGrafter"/>
</dbReference>
<dbReference type="InterPro" id="IPR015421">
    <property type="entry name" value="PyrdxlP-dep_Trfase_major"/>
</dbReference>
<comment type="cofactor">
    <cofactor evidence="1">
        <name>pyridoxal 5'-phosphate</name>
        <dbReference type="ChEBI" id="CHEBI:597326"/>
    </cofactor>
</comment>
<dbReference type="SUPFAM" id="SSF53383">
    <property type="entry name" value="PLP-dependent transferases"/>
    <property type="match status" value="1"/>
</dbReference>
<dbReference type="Gene3D" id="3.40.640.10">
    <property type="entry name" value="Type I PLP-dependent aspartate aminotransferase-like (Major domain)"/>
    <property type="match status" value="1"/>
</dbReference>
<evidence type="ECO:0000256" key="2">
    <source>
        <dbReference type="ARBA" id="ARBA00007441"/>
    </source>
</evidence>
<dbReference type="GO" id="GO:0008483">
    <property type="term" value="F:transaminase activity"/>
    <property type="evidence" value="ECO:0007669"/>
    <property type="project" value="UniProtKB-KW"/>
</dbReference>
<dbReference type="Proteomes" id="UP000193067">
    <property type="component" value="Unassembled WGS sequence"/>
</dbReference>
<feature type="domain" description="Aminotransferase class I/classII large" evidence="6">
    <location>
        <begin position="104"/>
        <end position="481"/>
    </location>
</feature>
<evidence type="ECO:0000313" key="8">
    <source>
        <dbReference type="Proteomes" id="UP000193067"/>
    </source>
</evidence>
<proteinExistence type="inferred from homology"/>
<comment type="similarity">
    <text evidence="2">Belongs to the class-I pyridoxal-phosphate-dependent aminotransferase family.</text>
</comment>
<dbReference type="InterPro" id="IPR050859">
    <property type="entry name" value="Class-I_PLP-dep_aminotransf"/>
</dbReference>
<dbReference type="EMBL" id="KZ084086">
    <property type="protein sequence ID" value="OSD08382.1"/>
    <property type="molecule type" value="Genomic_DNA"/>
</dbReference>
<organism evidence="7 8">
    <name type="scientific">Trametes coccinea (strain BRFM310)</name>
    <name type="common">Pycnoporus coccineus</name>
    <dbReference type="NCBI Taxonomy" id="1353009"/>
    <lineage>
        <taxon>Eukaryota</taxon>
        <taxon>Fungi</taxon>
        <taxon>Dikarya</taxon>
        <taxon>Basidiomycota</taxon>
        <taxon>Agaricomycotina</taxon>
        <taxon>Agaricomycetes</taxon>
        <taxon>Polyporales</taxon>
        <taxon>Polyporaceae</taxon>
        <taxon>Trametes</taxon>
    </lineage>
</organism>
<evidence type="ECO:0000259" key="6">
    <source>
        <dbReference type="Pfam" id="PF00155"/>
    </source>
</evidence>
<gene>
    <name evidence="7" type="ORF">PYCCODRAFT_1429452</name>
</gene>
<keyword evidence="4 7" id="KW-0808">Transferase</keyword>
<dbReference type="AlphaFoldDB" id="A0A1Y2J818"/>
<evidence type="ECO:0000256" key="3">
    <source>
        <dbReference type="ARBA" id="ARBA00022576"/>
    </source>
</evidence>
<name>A0A1Y2J818_TRAC3</name>
<dbReference type="Pfam" id="PF00155">
    <property type="entry name" value="Aminotran_1_2"/>
    <property type="match status" value="1"/>
</dbReference>
<evidence type="ECO:0000256" key="4">
    <source>
        <dbReference type="ARBA" id="ARBA00022679"/>
    </source>
</evidence>
<dbReference type="CDD" id="cd00609">
    <property type="entry name" value="AAT_like"/>
    <property type="match status" value="1"/>
</dbReference>
<protein>
    <submittedName>
        <fullName evidence="7">L-tyrosine:2-oxoglutarate aminotransferase</fullName>
    </submittedName>
</protein>
<accession>A0A1Y2J818</accession>
<keyword evidence="8" id="KW-1185">Reference proteome</keyword>
<dbReference type="OrthoDB" id="691673at2759"/>
<dbReference type="InterPro" id="IPR004839">
    <property type="entry name" value="Aminotransferase_I/II_large"/>
</dbReference>
<sequence length="504" mass="56816">MALASSSAISSMDLSHHLSSEARMRKVNPMKAIWRLTRRKPNMVSLANGDPHFSLYPIRRVEYEMASVEEADPVASWREGGSCAPSTKFVSSSYEPCALPLQTGLQYTHGAGLPDAQRVVTELTNFYHSPRDHTCTLTLGNSDGITKCFRLLGEPGDHFITDEFSFSSVTNAPLAQGIKWVGIKMDDGGMIPEELEKTLANWNPARGRRPHVIYLVPCGQNPTGSTLSLERRQQIYEIAQRFDLMIVEDDPYYYLQYDSPSEPTTSFSKPFVPSFLSLDTDGRVLRIDSFSKIMAPGMRLGWITSSALFHELLVTYTDSSTMHPHGFGQMLITEMLYGPQGWRLDGFDRWVRSLRAEYHRRRALFLQLFAREVARTGLARASPPEAGMFVWIRVELEKHPRYRSDLRSADDDRKGARTNVKALMEELFERLLDSGLVIMPASIFALPSDAEDDDKEDPIEDRLNYLRATFAGTEEVMEQGLHILGRALREFFADEAKLSPSTAA</sequence>
<dbReference type="GO" id="GO:0030170">
    <property type="term" value="F:pyridoxal phosphate binding"/>
    <property type="evidence" value="ECO:0007669"/>
    <property type="project" value="InterPro"/>
</dbReference>
<keyword evidence="5" id="KW-0663">Pyridoxal phosphate</keyword>
<keyword evidence="3 7" id="KW-0032">Aminotransferase</keyword>
<reference evidence="7 8" key="1">
    <citation type="journal article" date="2015" name="Biotechnol. Biofuels">
        <title>Enhanced degradation of softwood versus hardwood by the white-rot fungus Pycnoporus coccineus.</title>
        <authorList>
            <person name="Couturier M."/>
            <person name="Navarro D."/>
            <person name="Chevret D."/>
            <person name="Henrissat B."/>
            <person name="Piumi F."/>
            <person name="Ruiz-Duenas F.J."/>
            <person name="Martinez A.T."/>
            <person name="Grigoriev I.V."/>
            <person name="Riley R."/>
            <person name="Lipzen A."/>
            <person name="Berrin J.G."/>
            <person name="Master E.R."/>
            <person name="Rosso M.N."/>
        </authorList>
    </citation>
    <scope>NUCLEOTIDE SEQUENCE [LARGE SCALE GENOMIC DNA]</scope>
    <source>
        <strain evidence="7 8">BRFM310</strain>
    </source>
</reference>